<name>A0AA38ISP5_9CUCU</name>
<proteinExistence type="predicted"/>
<keyword evidence="2" id="KW-1185">Reference proteome</keyword>
<accession>A0AA38ISP5</accession>
<dbReference type="AlphaFoldDB" id="A0AA38ISP5"/>
<reference evidence="1" key="1">
    <citation type="journal article" date="2023" name="G3 (Bethesda)">
        <title>Whole genome assemblies of Zophobas morio and Tenebrio molitor.</title>
        <authorList>
            <person name="Kaur S."/>
            <person name="Stinson S.A."/>
            <person name="diCenzo G.C."/>
        </authorList>
    </citation>
    <scope>NUCLEOTIDE SEQUENCE</scope>
    <source>
        <strain evidence="1">QUZm001</strain>
    </source>
</reference>
<organism evidence="1 2">
    <name type="scientific">Zophobas morio</name>
    <dbReference type="NCBI Taxonomy" id="2755281"/>
    <lineage>
        <taxon>Eukaryota</taxon>
        <taxon>Metazoa</taxon>
        <taxon>Ecdysozoa</taxon>
        <taxon>Arthropoda</taxon>
        <taxon>Hexapoda</taxon>
        <taxon>Insecta</taxon>
        <taxon>Pterygota</taxon>
        <taxon>Neoptera</taxon>
        <taxon>Endopterygota</taxon>
        <taxon>Coleoptera</taxon>
        <taxon>Polyphaga</taxon>
        <taxon>Cucujiformia</taxon>
        <taxon>Tenebrionidae</taxon>
        <taxon>Zophobas</taxon>
    </lineage>
</organism>
<dbReference type="EMBL" id="JALNTZ010000002">
    <property type="protein sequence ID" value="KAJ3660886.1"/>
    <property type="molecule type" value="Genomic_DNA"/>
</dbReference>
<evidence type="ECO:0000313" key="2">
    <source>
        <dbReference type="Proteomes" id="UP001168821"/>
    </source>
</evidence>
<dbReference type="Proteomes" id="UP001168821">
    <property type="component" value="Unassembled WGS sequence"/>
</dbReference>
<sequence>MFSIPKSAAVNGSERGWRTGINMPRYAINQGVILNSSDAYSSDAQTECYSTGNSRYVLRLFKHLDDAKTAFCSLGISKDPRTDLLRLYGATVSTLNNLSTKADNIFNRTVPFMKNGTTKFARLSLRKSGGGLVVFRKKKVIVAWSQIRSTKRMKLRFDTRSKRSDGTVSRFFPRSRAHLHVSYGVKFGFAASLPDLRLIEYEWV</sequence>
<evidence type="ECO:0000313" key="1">
    <source>
        <dbReference type="EMBL" id="KAJ3660886.1"/>
    </source>
</evidence>
<comment type="caution">
    <text evidence="1">The sequence shown here is derived from an EMBL/GenBank/DDBJ whole genome shotgun (WGS) entry which is preliminary data.</text>
</comment>
<gene>
    <name evidence="1" type="ORF">Zmor_005315</name>
</gene>
<protein>
    <submittedName>
        <fullName evidence="1">Uncharacterized protein</fullName>
    </submittedName>
</protein>